<name>A0A1F6TZI3_9PROT</name>
<proteinExistence type="predicted"/>
<feature type="domain" description="Cytochrome c" evidence="8">
    <location>
        <begin position="1"/>
        <end position="89"/>
    </location>
</feature>
<evidence type="ECO:0000256" key="1">
    <source>
        <dbReference type="ARBA" id="ARBA00022448"/>
    </source>
</evidence>
<accession>A0A1F6TZI3</accession>
<dbReference type="InterPro" id="IPR036909">
    <property type="entry name" value="Cyt_c-like_dom_sf"/>
</dbReference>
<evidence type="ECO:0000256" key="5">
    <source>
        <dbReference type="ARBA" id="ARBA00023004"/>
    </source>
</evidence>
<gene>
    <name evidence="9" type="ORF">A3A87_05545</name>
</gene>
<keyword evidence="1" id="KW-0813">Transport</keyword>
<dbReference type="InterPro" id="IPR009056">
    <property type="entry name" value="Cyt_c-like_dom"/>
</dbReference>
<evidence type="ECO:0000313" key="9">
    <source>
        <dbReference type="EMBL" id="OGI50544.1"/>
    </source>
</evidence>
<feature type="region of interest" description="Disordered" evidence="7">
    <location>
        <begin position="1"/>
        <end position="26"/>
    </location>
</feature>
<evidence type="ECO:0000256" key="2">
    <source>
        <dbReference type="ARBA" id="ARBA00022617"/>
    </source>
</evidence>
<dbReference type="GO" id="GO:0009055">
    <property type="term" value="F:electron transfer activity"/>
    <property type="evidence" value="ECO:0007669"/>
    <property type="project" value="InterPro"/>
</dbReference>
<organism evidence="9 10">
    <name type="scientific">Candidatus Muproteobacteria bacterium RIFCSPLOWO2_01_FULL_60_18</name>
    <dbReference type="NCBI Taxonomy" id="1817768"/>
    <lineage>
        <taxon>Bacteria</taxon>
        <taxon>Pseudomonadati</taxon>
        <taxon>Pseudomonadota</taxon>
        <taxon>Candidatus Muproteobacteria</taxon>
    </lineage>
</organism>
<protein>
    <recommendedName>
        <fullName evidence="8">Cytochrome c domain-containing protein</fullName>
    </recommendedName>
</protein>
<dbReference type="SUPFAM" id="SSF46626">
    <property type="entry name" value="Cytochrome c"/>
    <property type="match status" value="1"/>
</dbReference>
<evidence type="ECO:0000259" key="8">
    <source>
        <dbReference type="PROSITE" id="PS51007"/>
    </source>
</evidence>
<dbReference type="GO" id="GO:0046872">
    <property type="term" value="F:metal ion binding"/>
    <property type="evidence" value="ECO:0007669"/>
    <property type="project" value="UniProtKB-KW"/>
</dbReference>
<evidence type="ECO:0000256" key="6">
    <source>
        <dbReference type="PROSITE-ProRule" id="PRU00433"/>
    </source>
</evidence>
<dbReference type="STRING" id="1817768.A3A87_05545"/>
<sequence>MGVSAVHAQNTARPGGEKTASCEQCHGPRGATPVQGLIPKLCGQNAEYLEAQLLEFQDGRRPQPIMHATTNLLSKDIIKQLAVYFANAPCSQK</sequence>
<keyword evidence="5 6" id="KW-0408">Iron</keyword>
<evidence type="ECO:0000256" key="4">
    <source>
        <dbReference type="ARBA" id="ARBA00022982"/>
    </source>
</evidence>
<dbReference type="PROSITE" id="PS51007">
    <property type="entry name" value="CYTC"/>
    <property type="match status" value="1"/>
</dbReference>
<dbReference type="AlphaFoldDB" id="A0A1F6TZI3"/>
<dbReference type="Proteomes" id="UP000179037">
    <property type="component" value="Unassembled WGS sequence"/>
</dbReference>
<comment type="caution">
    <text evidence="9">The sequence shown here is derived from an EMBL/GenBank/DDBJ whole genome shotgun (WGS) entry which is preliminary data.</text>
</comment>
<keyword evidence="3 6" id="KW-0479">Metal-binding</keyword>
<reference evidence="9 10" key="1">
    <citation type="journal article" date="2016" name="Nat. Commun.">
        <title>Thousands of microbial genomes shed light on interconnected biogeochemical processes in an aquifer system.</title>
        <authorList>
            <person name="Anantharaman K."/>
            <person name="Brown C.T."/>
            <person name="Hug L.A."/>
            <person name="Sharon I."/>
            <person name="Castelle C.J."/>
            <person name="Probst A.J."/>
            <person name="Thomas B.C."/>
            <person name="Singh A."/>
            <person name="Wilkins M.J."/>
            <person name="Karaoz U."/>
            <person name="Brodie E.L."/>
            <person name="Williams K.H."/>
            <person name="Hubbard S.S."/>
            <person name="Banfield J.F."/>
        </authorList>
    </citation>
    <scope>NUCLEOTIDE SEQUENCE [LARGE SCALE GENOMIC DNA]</scope>
</reference>
<dbReference type="EMBL" id="MFTC01000067">
    <property type="protein sequence ID" value="OGI50544.1"/>
    <property type="molecule type" value="Genomic_DNA"/>
</dbReference>
<keyword evidence="4" id="KW-0249">Electron transport</keyword>
<dbReference type="PANTHER" id="PTHR33751">
    <property type="entry name" value="CBB3-TYPE CYTOCHROME C OXIDASE SUBUNIT FIXP"/>
    <property type="match status" value="1"/>
</dbReference>
<dbReference type="GO" id="GO:0020037">
    <property type="term" value="F:heme binding"/>
    <property type="evidence" value="ECO:0007669"/>
    <property type="project" value="InterPro"/>
</dbReference>
<dbReference type="InterPro" id="IPR050597">
    <property type="entry name" value="Cytochrome_c_Oxidase_Subunit"/>
</dbReference>
<dbReference type="Gene3D" id="1.10.760.10">
    <property type="entry name" value="Cytochrome c-like domain"/>
    <property type="match status" value="1"/>
</dbReference>
<evidence type="ECO:0000313" key="10">
    <source>
        <dbReference type="Proteomes" id="UP000179037"/>
    </source>
</evidence>
<evidence type="ECO:0000256" key="7">
    <source>
        <dbReference type="SAM" id="MobiDB-lite"/>
    </source>
</evidence>
<evidence type="ECO:0000256" key="3">
    <source>
        <dbReference type="ARBA" id="ARBA00022723"/>
    </source>
</evidence>
<keyword evidence="2 6" id="KW-0349">Heme</keyword>
<dbReference type="PANTHER" id="PTHR33751:SF9">
    <property type="entry name" value="CYTOCHROME C4"/>
    <property type="match status" value="1"/>
</dbReference>